<dbReference type="RefSeq" id="WP_280618601.1">
    <property type="nucleotide sequence ID" value="NZ_JAROYP010000020.1"/>
</dbReference>
<organism evidence="2 3">
    <name type="scientific">Heyndrickxia oleronia</name>
    <dbReference type="NCBI Taxonomy" id="38875"/>
    <lineage>
        <taxon>Bacteria</taxon>
        <taxon>Bacillati</taxon>
        <taxon>Bacillota</taxon>
        <taxon>Bacilli</taxon>
        <taxon>Bacillales</taxon>
        <taxon>Bacillaceae</taxon>
        <taxon>Heyndrickxia</taxon>
    </lineage>
</organism>
<dbReference type="Proteomes" id="UP001159179">
    <property type="component" value="Unassembled WGS sequence"/>
</dbReference>
<dbReference type="InterPro" id="IPR026001">
    <property type="entry name" value="Abi-like_C"/>
</dbReference>
<dbReference type="EMBL" id="JAROYP010000020">
    <property type="protein sequence ID" value="MDH5163935.1"/>
    <property type="molecule type" value="Genomic_DNA"/>
</dbReference>
<accession>A0AAW6T2B2</accession>
<feature type="domain" description="Abortive infection protein-like C-terminal" evidence="1">
    <location>
        <begin position="178"/>
        <end position="251"/>
    </location>
</feature>
<evidence type="ECO:0000259" key="1">
    <source>
        <dbReference type="Pfam" id="PF14355"/>
    </source>
</evidence>
<proteinExistence type="predicted"/>
<name>A0AAW6T2B2_9BACI</name>
<sequence>MFNSTVLLLEECKEKLRRTYDTYTSHKNGMFNYNEFLSNDLYREARAIILKLCEEREVEVPNGLKENRNVEEFIDFLCYDNTPYGENISFITSIFNPFIDYVEMKSIELKIINIESDVPKELSYKHILEDISKCDNRIESGDYSGAITSAKSLIEGVCKEIIFSIEGEEVAGSPKFLELFNRVRTHLNLDPSNEALHKSLKQVLTGLIQVVQGLNEVRNKSGDSHTRKINPSLHHALLVVNSAKTVVNFLFHTYEYQRNLGKIKIST</sequence>
<comment type="caution">
    <text evidence="2">The sequence shown here is derived from an EMBL/GenBank/DDBJ whole genome shotgun (WGS) entry which is preliminary data.</text>
</comment>
<gene>
    <name evidence="2" type="ORF">P5X88_23625</name>
</gene>
<dbReference type="Pfam" id="PF14355">
    <property type="entry name" value="Abi_C"/>
    <property type="match status" value="1"/>
</dbReference>
<evidence type="ECO:0000313" key="2">
    <source>
        <dbReference type="EMBL" id="MDH5163935.1"/>
    </source>
</evidence>
<dbReference type="AlphaFoldDB" id="A0AAW6T2B2"/>
<protein>
    <submittedName>
        <fullName evidence="2">Abortive infection family protein</fullName>
    </submittedName>
</protein>
<reference evidence="2" key="1">
    <citation type="submission" date="2023-03" db="EMBL/GenBank/DDBJ databases">
        <title>Bacterial isolates from washroom surfaces on a university campus.</title>
        <authorList>
            <person name="Holman D.B."/>
            <person name="Gzyl K.E."/>
            <person name="Taheri A.E."/>
        </authorList>
    </citation>
    <scope>NUCLEOTIDE SEQUENCE</scope>
    <source>
        <strain evidence="2">RD03</strain>
    </source>
</reference>
<evidence type="ECO:0000313" key="3">
    <source>
        <dbReference type="Proteomes" id="UP001159179"/>
    </source>
</evidence>